<dbReference type="AlphaFoldDB" id="B8APV2"/>
<protein>
    <recommendedName>
        <fullName evidence="4">Glycosyltransferase</fullName>
        <ecNumber evidence="4">2.4.1.-</ecNumber>
    </recommendedName>
</protein>
<dbReference type="EMBL" id="CM000128">
    <property type="protein sequence ID" value="EEC75296.1"/>
    <property type="molecule type" value="Genomic_DNA"/>
</dbReference>
<organism evidence="6 7">
    <name type="scientific">Oryza sativa subsp. indica</name>
    <name type="common">Rice</name>
    <dbReference type="NCBI Taxonomy" id="39946"/>
    <lineage>
        <taxon>Eukaryota</taxon>
        <taxon>Viridiplantae</taxon>
        <taxon>Streptophyta</taxon>
        <taxon>Embryophyta</taxon>
        <taxon>Tracheophyta</taxon>
        <taxon>Spermatophyta</taxon>
        <taxon>Magnoliopsida</taxon>
        <taxon>Liliopsida</taxon>
        <taxon>Poales</taxon>
        <taxon>Poaceae</taxon>
        <taxon>BOP clade</taxon>
        <taxon>Oryzoideae</taxon>
        <taxon>Oryzeae</taxon>
        <taxon>Oryzinae</taxon>
        <taxon>Oryza</taxon>
        <taxon>Oryza sativa</taxon>
    </lineage>
</organism>
<evidence type="ECO:0000256" key="3">
    <source>
        <dbReference type="RuleBase" id="RU003718"/>
    </source>
</evidence>
<feature type="region of interest" description="Disordered" evidence="5">
    <location>
        <begin position="579"/>
        <end position="598"/>
    </location>
</feature>
<dbReference type="OMA" id="SMCAFGL"/>
<dbReference type="InterPro" id="IPR035595">
    <property type="entry name" value="UDP_glycos_trans_CS"/>
</dbReference>
<dbReference type="CDD" id="cd03784">
    <property type="entry name" value="GT1_Gtf-like"/>
    <property type="match status" value="1"/>
</dbReference>
<evidence type="ECO:0000313" key="6">
    <source>
        <dbReference type="EMBL" id="EEC75296.1"/>
    </source>
</evidence>
<evidence type="ECO:0000256" key="1">
    <source>
        <dbReference type="ARBA" id="ARBA00009995"/>
    </source>
</evidence>
<dbReference type="PANTHER" id="PTHR48047:SF223">
    <property type="entry name" value="GLYCOSYLTRANSFERASE"/>
    <property type="match status" value="1"/>
</dbReference>
<keyword evidence="2 3" id="KW-0808">Transferase</keyword>
<sequence>MAAAHFVFVPLMAQGHLIPAVDTALLLATHGAFCTVVATPATAARVRPTVDSARRSGLPVRLAEFPLDHAGAGLPEGVDNMDNVPSEFMARYFAAVARLREPVERHLLLRADEGGAPPPTCVVADFCHPWASELAAGLAVPRLTFFSMCAFCLLCQHNVERFGAYDGVADDNAPVVVPGLARRLASMAAAHFVFVPLMAQGHLIPAVDTALLLATHGAFCTVVATPATAARVRPTVDSARRSGLPVRLAEFPLDHAGAGLPEGVDNMDNVPSEFMARYFAAVARLREPVERHLLLRADEGGAPPPTCVVADFCHPWASELAAGLAVPRLTFFSMCAFCLLCQHNVERTATLAARGNTAAIGADECLRWLDGKEPGSVVYVSFGSIVHPEEKQAVELGLGLEASGHPFIWVVRSPDRHGEAALAFLRELEARVAPAGRGLLIWGWAPQALILSHRAAGAFVTHCGWNSTLEAATAGLPVVAWPHFTDQFLNAKMAVEVLGIGVGVGVEEPLVYQRVRKEIVVGRGTVEAAVRSAMDGGEEGEARRRRARALAAKARAAAREGGSSHANLLDLVERFRPRHVAASEAANGTTAPPPPPRQ</sequence>
<dbReference type="GO" id="GO:0035251">
    <property type="term" value="F:UDP-glucosyltransferase activity"/>
    <property type="evidence" value="ECO:0007669"/>
    <property type="project" value="TreeGrafter"/>
</dbReference>
<gene>
    <name evidence="6" type="ORF">OsI_11644</name>
</gene>
<dbReference type="HOGENOM" id="CLU_001724_2_2_1"/>
<evidence type="ECO:0000313" key="7">
    <source>
        <dbReference type="Proteomes" id="UP000007015"/>
    </source>
</evidence>
<dbReference type="Pfam" id="PF00201">
    <property type="entry name" value="UDPGT"/>
    <property type="match status" value="1"/>
</dbReference>
<dbReference type="EC" id="2.4.1.-" evidence="4"/>
<proteinExistence type="inferred from homology"/>
<dbReference type="Gramene" id="BGIOSGA012657-TA">
    <property type="protein sequence ID" value="BGIOSGA012657-PA"/>
    <property type="gene ID" value="BGIOSGA012657"/>
</dbReference>
<dbReference type="Gene3D" id="3.40.50.2000">
    <property type="entry name" value="Glycogen Phosphorylase B"/>
    <property type="match status" value="3"/>
</dbReference>
<dbReference type="Proteomes" id="UP000007015">
    <property type="component" value="Chromosome 3"/>
</dbReference>
<reference evidence="6 7" key="1">
    <citation type="journal article" date="2005" name="PLoS Biol.">
        <title>The genomes of Oryza sativa: a history of duplications.</title>
        <authorList>
            <person name="Yu J."/>
            <person name="Wang J."/>
            <person name="Lin W."/>
            <person name="Li S."/>
            <person name="Li H."/>
            <person name="Zhou J."/>
            <person name="Ni P."/>
            <person name="Dong W."/>
            <person name="Hu S."/>
            <person name="Zeng C."/>
            <person name="Zhang J."/>
            <person name="Zhang Y."/>
            <person name="Li R."/>
            <person name="Xu Z."/>
            <person name="Li S."/>
            <person name="Li X."/>
            <person name="Zheng H."/>
            <person name="Cong L."/>
            <person name="Lin L."/>
            <person name="Yin J."/>
            <person name="Geng J."/>
            <person name="Li G."/>
            <person name="Shi J."/>
            <person name="Liu J."/>
            <person name="Lv H."/>
            <person name="Li J."/>
            <person name="Wang J."/>
            <person name="Deng Y."/>
            <person name="Ran L."/>
            <person name="Shi X."/>
            <person name="Wang X."/>
            <person name="Wu Q."/>
            <person name="Li C."/>
            <person name="Ren X."/>
            <person name="Wang J."/>
            <person name="Wang X."/>
            <person name="Li D."/>
            <person name="Liu D."/>
            <person name="Zhang X."/>
            <person name="Ji Z."/>
            <person name="Zhao W."/>
            <person name="Sun Y."/>
            <person name="Zhang Z."/>
            <person name="Bao J."/>
            <person name="Han Y."/>
            <person name="Dong L."/>
            <person name="Ji J."/>
            <person name="Chen P."/>
            <person name="Wu S."/>
            <person name="Liu J."/>
            <person name="Xiao Y."/>
            <person name="Bu D."/>
            <person name="Tan J."/>
            <person name="Yang L."/>
            <person name="Ye C."/>
            <person name="Zhang J."/>
            <person name="Xu J."/>
            <person name="Zhou Y."/>
            <person name="Yu Y."/>
            <person name="Zhang B."/>
            <person name="Zhuang S."/>
            <person name="Wei H."/>
            <person name="Liu B."/>
            <person name="Lei M."/>
            <person name="Yu H."/>
            <person name="Li Y."/>
            <person name="Xu H."/>
            <person name="Wei S."/>
            <person name="He X."/>
            <person name="Fang L."/>
            <person name="Zhang Z."/>
            <person name="Zhang Y."/>
            <person name="Huang X."/>
            <person name="Su Z."/>
            <person name="Tong W."/>
            <person name="Li J."/>
            <person name="Tong Z."/>
            <person name="Li S."/>
            <person name="Ye J."/>
            <person name="Wang L."/>
            <person name="Fang L."/>
            <person name="Lei T."/>
            <person name="Chen C."/>
            <person name="Chen H."/>
            <person name="Xu Z."/>
            <person name="Li H."/>
            <person name="Huang H."/>
            <person name="Zhang F."/>
            <person name="Xu H."/>
            <person name="Li N."/>
            <person name="Zhao C."/>
            <person name="Li S."/>
            <person name="Dong L."/>
            <person name="Huang Y."/>
            <person name="Li L."/>
            <person name="Xi Y."/>
            <person name="Qi Q."/>
            <person name="Li W."/>
            <person name="Zhang B."/>
            <person name="Hu W."/>
            <person name="Zhang Y."/>
            <person name="Tian X."/>
            <person name="Jiao Y."/>
            <person name="Liang X."/>
            <person name="Jin J."/>
            <person name="Gao L."/>
            <person name="Zheng W."/>
            <person name="Hao B."/>
            <person name="Liu S."/>
            <person name="Wang W."/>
            <person name="Yuan L."/>
            <person name="Cao M."/>
            <person name="McDermott J."/>
            <person name="Samudrala R."/>
            <person name="Wang J."/>
            <person name="Wong G.K."/>
            <person name="Yang H."/>
        </authorList>
    </citation>
    <scope>NUCLEOTIDE SEQUENCE [LARGE SCALE GENOMIC DNA]</scope>
    <source>
        <strain evidence="7">cv. 93-11</strain>
    </source>
</reference>
<name>B8APV2_ORYSI</name>
<dbReference type="FunFam" id="3.40.50.2000:FF:000047">
    <property type="entry name" value="Glycosyltransferase"/>
    <property type="match status" value="1"/>
</dbReference>
<evidence type="ECO:0000256" key="2">
    <source>
        <dbReference type="ARBA" id="ARBA00022679"/>
    </source>
</evidence>
<dbReference type="PROSITE" id="PS00375">
    <property type="entry name" value="UDPGT"/>
    <property type="match status" value="1"/>
</dbReference>
<keyword evidence="3" id="KW-0328">Glycosyltransferase</keyword>
<evidence type="ECO:0000256" key="5">
    <source>
        <dbReference type="SAM" id="MobiDB-lite"/>
    </source>
</evidence>
<keyword evidence="7" id="KW-1185">Reference proteome</keyword>
<dbReference type="STRING" id="39946.B8APV2"/>
<comment type="similarity">
    <text evidence="1 3">Belongs to the UDP-glycosyltransferase family.</text>
</comment>
<accession>B8APV2</accession>
<evidence type="ECO:0000256" key="4">
    <source>
        <dbReference type="RuleBase" id="RU362057"/>
    </source>
</evidence>
<dbReference type="SUPFAM" id="SSF53756">
    <property type="entry name" value="UDP-Glycosyltransferase/glycogen phosphorylase"/>
    <property type="match status" value="2"/>
</dbReference>
<dbReference type="InterPro" id="IPR002213">
    <property type="entry name" value="UDP_glucos_trans"/>
</dbReference>
<dbReference type="PANTHER" id="PTHR48047">
    <property type="entry name" value="GLYCOSYLTRANSFERASE"/>
    <property type="match status" value="1"/>
</dbReference>